<evidence type="ECO:0000256" key="1">
    <source>
        <dbReference type="SAM" id="MobiDB-lite"/>
    </source>
</evidence>
<feature type="compositionally biased region" description="Basic residues" evidence="1">
    <location>
        <begin position="186"/>
        <end position="203"/>
    </location>
</feature>
<dbReference type="GeneID" id="118279802"/>
<keyword evidence="2" id="KW-0732">Signal</keyword>
<organism evidence="3 4">
    <name type="scientific">Spodoptera frugiperda</name>
    <name type="common">Fall armyworm</name>
    <dbReference type="NCBI Taxonomy" id="7108"/>
    <lineage>
        <taxon>Eukaryota</taxon>
        <taxon>Metazoa</taxon>
        <taxon>Ecdysozoa</taxon>
        <taxon>Arthropoda</taxon>
        <taxon>Hexapoda</taxon>
        <taxon>Insecta</taxon>
        <taxon>Pterygota</taxon>
        <taxon>Neoptera</taxon>
        <taxon>Endopterygota</taxon>
        <taxon>Lepidoptera</taxon>
        <taxon>Glossata</taxon>
        <taxon>Ditrysia</taxon>
        <taxon>Noctuoidea</taxon>
        <taxon>Noctuidae</taxon>
        <taxon>Amphipyrinae</taxon>
        <taxon>Spodoptera</taxon>
    </lineage>
</organism>
<feature type="signal peptide" evidence="2">
    <location>
        <begin position="1"/>
        <end position="20"/>
    </location>
</feature>
<keyword evidence="3" id="KW-1185">Reference proteome</keyword>
<proteinExistence type="predicted"/>
<feature type="region of interest" description="Disordered" evidence="1">
    <location>
        <begin position="171"/>
        <end position="203"/>
    </location>
</feature>
<feature type="region of interest" description="Disordered" evidence="1">
    <location>
        <begin position="124"/>
        <end position="143"/>
    </location>
</feature>
<dbReference type="Proteomes" id="UP000829999">
    <property type="component" value="Chromosome 22"/>
</dbReference>
<feature type="chain" id="PRO_5040319703" evidence="2">
    <location>
        <begin position="21"/>
        <end position="203"/>
    </location>
</feature>
<gene>
    <name evidence="4" type="primary">LOC118279802</name>
</gene>
<evidence type="ECO:0000313" key="4">
    <source>
        <dbReference type="RefSeq" id="XP_035455480.2"/>
    </source>
</evidence>
<evidence type="ECO:0000256" key="2">
    <source>
        <dbReference type="SAM" id="SignalP"/>
    </source>
</evidence>
<protein>
    <submittedName>
        <fullName evidence="4">Uncharacterized protein LOC118279802</fullName>
    </submittedName>
</protein>
<name>A0A9R0DIR5_SPOFR</name>
<reference evidence="4" key="1">
    <citation type="submission" date="2025-08" db="UniProtKB">
        <authorList>
            <consortium name="RefSeq"/>
        </authorList>
    </citation>
    <scope>IDENTIFICATION</scope>
    <source>
        <tissue evidence="4">Whole larval tissue</tissue>
    </source>
</reference>
<dbReference type="RefSeq" id="XP_035455480.2">
    <property type="nucleotide sequence ID" value="XM_035599587.2"/>
</dbReference>
<sequence>MRPIIVLCMLPVLAVQYVHKEELPPKFQQVLENSPEFLIDKKNDIEIAVIGPLSKMLKIYGPGVYVSEISQRIKVVPLAKRPPHTTQQHTLPSGRKPLQPRPPYQKPLDQRKKTLRPGYQQALLQRQNNQKTLDQRRKVPRLGYQKSLDQRGKVMRLANQRPLLQRRKYQMLPYRRLQTPNLRRQSQSRHRRPGHRNHTLHRS</sequence>
<dbReference type="AlphaFoldDB" id="A0A9R0DIR5"/>
<feature type="region of interest" description="Disordered" evidence="1">
    <location>
        <begin position="79"/>
        <end position="110"/>
    </location>
</feature>
<accession>A0A9R0DIR5</accession>
<evidence type="ECO:0000313" key="3">
    <source>
        <dbReference type="Proteomes" id="UP000829999"/>
    </source>
</evidence>